<dbReference type="EMBL" id="QPFP01000029">
    <property type="protein sequence ID" value="TEB29038.1"/>
    <property type="molecule type" value="Genomic_DNA"/>
</dbReference>
<keyword evidence="1" id="KW-0677">Repeat</keyword>
<dbReference type="SUPFAM" id="SSF52540">
    <property type="entry name" value="P-loop containing nucleoside triphosphate hydrolases"/>
    <property type="match status" value="1"/>
</dbReference>
<organism evidence="3 4">
    <name type="scientific">Coprinellus micaceus</name>
    <name type="common">Glistening ink-cap mushroom</name>
    <name type="synonym">Coprinus micaceus</name>
    <dbReference type="NCBI Taxonomy" id="71717"/>
    <lineage>
        <taxon>Eukaryota</taxon>
        <taxon>Fungi</taxon>
        <taxon>Dikarya</taxon>
        <taxon>Basidiomycota</taxon>
        <taxon>Agaricomycotina</taxon>
        <taxon>Agaricomycetes</taxon>
        <taxon>Agaricomycetidae</taxon>
        <taxon>Agaricales</taxon>
        <taxon>Agaricineae</taxon>
        <taxon>Psathyrellaceae</taxon>
        <taxon>Coprinellus</taxon>
    </lineage>
</organism>
<protein>
    <recommendedName>
        <fullName evidence="2">Nephrocystin 3-like N-terminal domain-containing protein</fullName>
    </recommendedName>
</protein>
<proteinExistence type="predicted"/>
<comment type="caution">
    <text evidence="3">The sequence shown here is derived from an EMBL/GenBank/DDBJ whole genome shotgun (WGS) entry which is preliminary data.</text>
</comment>
<feature type="domain" description="Nephrocystin 3-like N-terminal" evidence="2">
    <location>
        <begin position="115"/>
        <end position="274"/>
    </location>
</feature>
<accession>A0A4Y7T516</accession>
<dbReference type="OrthoDB" id="2836847at2759"/>
<dbReference type="InterPro" id="IPR027417">
    <property type="entry name" value="P-loop_NTPase"/>
</dbReference>
<evidence type="ECO:0000259" key="2">
    <source>
        <dbReference type="Pfam" id="PF24883"/>
    </source>
</evidence>
<evidence type="ECO:0000313" key="3">
    <source>
        <dbReference type="EMBL" id="TEB29038.1"/>
    </source>
</evidence>
<dbReference type="InterPro" id="IPR056884">
    <property type="entry name" value="NPHP3-like_N"/>
</dbReference>
<dbReference type="AlphaFoldDB" id="A0A4Y7T516"/>
<dbReference type="Pfam" id="PF24883">
    <property type="entry name" value="NPHP3_N"/>
    <property type="match status" value="1"/>
</dbReference>
<keyword evidence="4" id="KW-1185">Reference proteome</keyword>
<dbReference type="Gene3D" id="3.40.50.300">
    <property type="entry name" value="P-loop containing nucleotide triphosphate hydrolases"/>
    <property type="match status" value="1"/>
</dbReference>
<sequence length="338" mass="37761">MHSDYRICQRERRTRSTMRCEGDYHKVVEAKDKEGAQKCVKRLVDSVRALNKAHTNASSVARTIVLHQAEQTKIKEAYTFISSKSKDDIILTSPRRKILGNSAVIPPEVAMHTMAWLHEGHLTKRIHWLRGPRRCGKSTVLHRMASLCQGVAKPTGLNPAWVAGIAFDQPYDNESFVNHFLATVIHQIADRFDSVKAEFAKISACWDRETYFRETEFGEQVSDIFVALEPVIPRDGKSPIIISLDGLDNCDAVALDKAFSFIERTVDSKLPIYFIIAAPDTGRVQAYLNSGSLKGLVDVNDVPDFREMANGFAQIPVERVPSSRSDTVSKTTDSGISV</sequence>
<name>A0A4Y7T516_COPMI</name>
<reference evidence="3 4" key="1">
    <citation type="journal article" date="2019" name="Nat. Ecol. Evol.">
        <title>Megaphylogeny resolves global patterns of mushroom evolution.</title>
        <authorList>
            <person name="Varga T."/>
            <person name="Krizsan K."/>
            <person name="Foldi C."/>
            <person name="Dima B."/>
            <person name="Sanchez-Garcia M."/>
            <person name="Sanchez-Ramirez S."/>
            <person name="Szollosi G.J."/>
            <person name="Szarkandi J.G."/>
            <person name="Papp V."/>
            <person name="Albert L."/>
            <person name="Andreopoulos W."/>
            <person name="Angelini C."/>
            <person name="Antonin V."/>
            <person name="Barry K.W."/>
            <person name="Bougher N.L."/>
            <person name="Buchanan P."/>
            <person name="Buyck B."/>
            <person name="Bense V."/>
            <person name="Catcheside P."/>
            <person name="Chovatia M."/>
            <person name="Cooper J."/>
            <person name="Damon W."/>
            <person name="Desjardin D."/>
            <person name="Finy P."/>
            <person name="Geml J."/>
            <person name="Haridas S."/>
            <person name="Hughes K."/>
            <person name="Justo A."/>
            <person name="Karasinski D."/>
            <person name="Kautmanova I."/>
            <person name="Kiss B."/>
            <person name="Kocsube S."/>
            <person name="Kotiranta H."/>
            <person name="LaButti K.M."/>
            <person name="Lechner B.E."/>
            <person name="Liimatainen K."/>
            <person name="Lipzen A."/>
            <person name="Lukacs Z."/>
            <person name="Mihaltcheva S."/>
            <person name="Morgado L.N."/>
            <person name="Niskanen T."/>
            <person name="Noordeloos M.E."/>
            <person name="Ohm R.A."/>
            <person name="Ortiz-Santana B."/>
            <person name="Ovrebo C."/>
            <person name="Racz N."/>
            <person name="Riley R."/>
            <person name="Savchenko A."/>
            <person name="Shiryaev A."/>
            <person name="Soop K."/>
            <person name="Spirin V."/>
            <person name="Szebenyi C."/>
            <person name="Tomsovsky M."/>
            <person name="Tulloss R.E."/>
            <person name="Uehling J."/>
            <person name="Grigoriev I.V."/>
            <person name="Vagvolgyi C."/>
            <person name="Papp T."/>
            <person name="Martin F.M."/>
            <person name="Miettinen O."/>
            <person name="Hibbett D.S."/>
            <person name="Nagy L.G."/>
        </authorList>
    </citation>
    <scope>NUCLEOTIDE SEQUENCE [LARGE SCALE GENOMIC DNA]</scope>
    <source>
        <strain evidence="3 4">FP101781</strain>
    </source>
</reference>
<evidence type="ECO:0000313" key="4">
    <source>
        <dbReference type="Proteomes" id="UP000298030"/>
    </source>
</evidence>
<evidence type="ECO:0000256" key="1">
    <source>
        <dbReference type="ARBA" id="ARBA00022737"/>
    </source>
</evidence>
<gene>
    <name evidence="3" type="ORF">FA13DRAFT_686213</name>
</gene>
<dbReference type="Proteomes" id="UP000298030">
    <property type="component" value="Unassembled WGS sequence"/>
</dbReference>